<dbReference type="KEGG" id="lenr:94173982"/>
<gene>
    <name evidence="2" type="ORF">CUR178_06817</name>
</gene>
<dbReference type="EMBL" id="JAFHKP010000015">
    <property type="protein sequence ID" value="KAG5482776.1"/>
    <property type="molecule type" value="Genomic_DNA"/>
</dbReference>
<feature type="compositionally biased region" description="Polar residues" evidence="1">
    <location>
        <begin position="1"/>
        <end position="11"/>
    </location>
</feature>
<keyword evidence="3" id="KW-1185">Reference proteome</keyword>
<sequence length="94" mass="10635">MSSTPRGSAPTTVRYGESMLTSTGTEQARYKGTLPAHDKACEHVQPTAGESVSEELLNMLAEDRRMNIRHHLLVDKVFKEYLLEKKKLFNVMRA</sequence>
<evidence type="ECO:0000313" key="3">
    <source>
        <dbReference type="Proteomes" id="UP000674179"/>
    </source>
</evidence>
<name>A0A836GWW6_LEIEN</name>
<organism evidence="2 3">
    <name type="scientific">Leishmania enriettii</name>
    <dbReference type="NCBI Taxonomy" id="5663"/>
    <lineage>
        <taxon>Eukaryota</taxon>
        <taxon>Discoba</taxon>
        <taxon>Euglenozoa</taxon>
        <taxon>Kinetoplastea</taxon>
        <taxon>Metakinetoplastina</taxon>
        <taxon>Trypanosomatida</taxon>
        <taxon>Trypanosomatidae</taxon>
        <taxon>Leishmaniinae</taxon>
        <taxon>Leishmania</taxon>
    </lineage>
</organism>
<feature type="region of interest" description="Disordered" evidence="1">
    <location>
        <begin position="1"/>
        <end position="23"/>
    </location>
</feature>
<dbReference type="GeneID" id="94173982"/>
<reference evidence="2 3" key="1">
    <citation type="submission" date="2021-02" db="EMBL/GenBank/DDBJ databases">
        <title>Leishmania (Mundinia) enrietti genome sequencing and assembly.</title>
        <authorList>
            <person name="Almutairi H."/>
            <person name="Gatherer D."/>
        </authorList>
    </citation>
    <scope>NUCLEOTIDE SEQUENCE [LARGE SCALE GENOMIC DNA]</scope>
    <source>
        <strain evidence="2">CUR178</strain>
    </source>
</reference>
<evidence type="ECO:0000256" key="1">
    <source>
        <dbReference type="SAM" id="MobiDB-lite"/>
    </source>
</evidence>
<protein>
    <submittedName>
        <fullName evidence="2">Uncharacterized protein</fullName>
    </submittedName>
</protein>
<dbReference type="OrthoDB" id="263502at2759"/>
<dbReference type="RefSeq" id="XP_067694466.1">
    <property type="nucleotide sequence ID" value="XM_067838472.1"/>
</dbReference>
<dbReference type="Proteomes" id="UP000674179">
    <property type="component" value="Chromosome 15"/>
</dbReference>
<dbReference type="AlphaFoldDB" id="A0A836GWW6"/>
<proteinExistence type="predicted"/>
<evidence type="ECO:0000313" key="2">
    <source>
        <dbReference type="EMBL" id="KAG5482776.1"/>
    </source>
</evidence>
<accession>A0A836GWW6</accession>
<comment type="caution">
    <text evidence="2">The sequence shown here is derived from an EMBL/GenBank/DDBJ whole genome shotgun (WGS) entry which is preliminary data.</text>
</comment>